<dbReference type="Pfam" id="PF02615">
    <property type="entry name" value="Ldh_2"/>
    <property type="match status" value="1"/>
</dbReference>
<dbReference type="InterPro" id="IPR003767">
    <property type="entry name" value="Malate/L-lactate_DH-like"/>
</dbReference>
<comment type="similarity">
    <text evidence="1">Belongs to the LDH2/MDH2 oxidoreductase family.</text>
</comment>
<dbReference type="InterPro" id="IPR036111">
    <property type="entry name" value="Mal/L-sulfo/L-lacto_DH-like_sf"/>
</dbReference>
<reference evidence="3" key="1">
    <citation type="journal article" date="2020" name="bioRxiv">
        <title>A rank-normalized archaeal taxonomy based on genome phylogeny resolves widespread incomplete and uneven classifications.</title>
        <authorList>
            <person name="Rinke C."/>
            <person name="Chuvochina M."/>
            <person name="Mussig A.J."/>
            <person name="Chaumeil P.-A."/>
            <person name="Waite D.W."/>
            <person name="Whitman W.B."/>
            <person name="Parks D.H."/>
            <person name="Hugenholtz P."/>
        </authorList>
    </citation>
    <scope>NUCLEOTIDE SEQUENCE</scope>
    <source>
        <strain evidence="3">UBA8853</strain>
    </source>
</reference>
<dbReference type="InterPro" id="IPR043144">
    <property type="entry name" value="Mal/L-sulf/L-lact_DH-like_ah"/>
</dbReference>
<keyword evidence="2" id="KW-0560">Oxidoreductase</keyword>
<dbReference type="GO" id="GO:0016491">
    <property type="term" value="F:oxidoreductase activity"/>
    <property type="evidence" value="ECO:0007669"/>
    <property type="project" value="UniProtKB-KW"/>
</dbReference>
<accession>A0A832TAD4</accession>
<dbReference type="Gene3D" id="1.10.1530.10">
    <property type="match status" value="1"/>
</dbReference>
<protein>
    <submittedName>
        <fullName evidence="3">Ldh family oxidoreductase</fullName>
    </submittedName>
</protein>
<proteinExistence type="inferred from homology"/>
<organism evidence="3 4">
    <name type="scientific">Methanopyrus kandleri</name>
    <dbReference type="NCBI Taxonomy" id="2320"/>
    <lineage>
        <taxon>Archaea</taxon>
        <taxon>Methanobacteriati</taxon>
        <taxon>Methanobacteriota</taxon>
        <taxon>Methanomada group</taxon>
        <taxon>Methanopyri</taxon>
        <taxon>Methanopyrales</taxon>
        <taxon>Methanopyraceae</taxon>
        <taxon>Methanopyrus</taxon>
    </lineage>
</organism>
<dbReference type="OMA" id="TNTEPAM"/>
<dbReference type="InterPro" id="IPR043143">
    <property type="entry name" value="Mal/L-sulf/L-lact_DH-like_NADP"/>
</dbReference>
<dbReference type="Gene3D" id="3.30.1370.60">
    <property type="entry name" value="Hypothetical oxidoreductase yiak, domain 2"/>
    <property type="match status" value="1"/>
</dbReference>
<sequence>MKIRPEDLTDFVSEALHAVGVPRKDARTAAEVIVEGDLRGFHSHGVLRLPGYIEGIKRGAIRPEMRIEEISRKSSVVLYDADHSLGHVVGYRATLEAVELARKHGLGMVAVRNASHYGIAGYYTTLVAERGFIGFTTCGTEPAVAPYGGSQPVLGTNPVSIAFPRRDGPPIVVDMATSVVARGKILQALRENREIPQDWAVGPDGEPTTDPEEALEGALLPFGGHKGYALCLALEVLAGPVVGAAAGKDVQGTTDPTVPCNKGDVFVALDLSTLVDEHEYYERLERLISQVKSAGDDVLLPGEPEFRRRERALREGIELPEGSVRAVREVAEELGLEDPTR</sequence>
<dbReference type="PANTHER" id="PTHR11091">
    <property type="entry name" value="OXIDOREDUCTASE-RELATED"/>
    <property type="match status" value="1"/>
</dbReference>
<dbReference type="EMBL" id="DUJS01000004">
    <property type="protein sequence ID" value="HII70451.1"/>
    <property type="molecule type" value="Genomic_DNA"/>
</dbReference>
<dbReference type="SUPFAM" id="SSF89733">
    <property type="entry name" value="L-sulfolactate dehydrogenase-like"/>
    <property type="match status" value="1"/>
</dbReference>
<dbReference type="Proteomes" id="UP000619545">
    <property type="component" value="Unassembled WGS sequence"/>
</dbReference>
<dbReference type="AlphaFoldDB" id="A0A832TAD4"/>
<evidence type="ECO:0000313" key="4">
    <source>
        <dbReference type="Proteomes" id="UP000619545"/>
    </source>
</evidence>
<name>A0A832TAD4_9EURY</name>
<evidence type="ECO:0000256" key="1">
    <source>
        <dbReference type="ARBA" id="ARBA00006056"/>
    </source>
</evidence>
<comment type="caution">
    <text evidence="3">The sequence shown here is derived from an EMBL/GenBank/DDBJ whole genome shotgun (WGS) entry which is preliminary data.</text>
</comment>
<dbReference type="GeneID" id="1477695"/>
<evidence type="ECO:0000313" key="3">
    <source>
        <dbReference type="EMBL" id="HII70451.1"/>
    </source>
</evidence>
<dbReference type="RefSeq" id="WP_011018762.1">
    <property type="nucleotide sequence ID" value="NZ_DUJS01000004.1"/>
</dbReference>
<gene>
    <name evidence="3" type="ORF">HA336_04380</name>
</gene>
<evidence type="ECO:0000256" key="2">
    <source>
        <dbReference type="ARBA" id="ARBA00023002"/>
    </source>
</evidence>
<dbReference type="PANTHER" id="PTHR11091:SF0">
    <property type="entry name" value="MALATE DEHYDROGENASE"/>
    <property type="match status" value="1"/>
</dbReference>